<evidence type="ECO:0000259" key="1">
    <source>
        <dbReference type="PROSITE" id="PS50878"/>
    </source>
</evidence>
<gene>
    <name evidence="2" type="ORF">llap_21539</name>
</gene>
<organism evidence="2 3">
    <name type="scientific">Limosa lapponica baueri</name>
    <dbReference type="NCBI Taxonomy" id="1758121"/>
    <lineage>
        <taxon>Eukaryota</taxon>
        <taxon>Metazoa</taxon>
        <taxon>Chordata</taxon>
        <taxon>Craniata</taxon>
        <taxon>Vertebrata</taxon>
        <taxon>Euteleostomi</taxon>
        <taxon>Archelosauria</taxon>
        <taxon>Archosauria</taxon>
        <taxon>Dinosauria</taxon>
        <taxon>Saurischia</taxon>
        <taxon>Theropoda</taxon>
        <taxon>Coelurosauria</taxon>
        <taxon>Aves</taxon>
        <taxon>Neognathae</taxon>
        <taxon>Neoaves</taxon>
        <taxon>Charadriiformes</taxon>
        <taxon>Scolopacidae</taxon>
        <taxon>Limosa</taxon>
    </lineage>
</organism>
<sequence length="154" mass="17333">MGKKEDPENYRPVSLTSIPGKVMERLVLDVISKHLKEQEVIGSGQHGFTKGKSCLTNFIAFYDVITGWLDERRAGNVIYLDFSKAFDAVSHNILIRKLRKRGLDEGAVKWTESWLCDRTQRVVINGTGSSWRPVTSGCPPGVNTWPSPVQHIHQ</sequence>
<dbReference type="PROSITE" id="PS50878">
    <property type="entry name" value="RT_POL"/>
    <property type="match status" value="1"/>
</dbReference>
<dbReference type="InterPro" id="IPR043502">
    <property type="entry name" value="DNA/RNA_pol_sf"/>
</dbReference>
<dbReference type="Proteomes" id="UP000233556">
    <property type="component" value="Unassembled WGS sequence"/>
</dbReference>
<reference evidence="3" key="2">
    <citation type="submission" date="2017-12" db="EMBL/GenBank/DDBJ databases">
        <title>Genome sequence of the Bar-tailed Godwit (Limosa lapponica baueri).</title>
        <authorList>
            <person name="Lima N.C.B."/>
            <person name="Parody-Merino A.M."/>
            <person name="Battley P.F."/>
            <person name="Fidler A.E."/>
            <person name="Prosdocimi F."/>
        </authorList>
    </citation>
    <scope>NUCLEOTIDE SEQUENCE [LARGE SCALE GENOMIC DNA]</scope>
</reference>
<proteinExistence type="predicted"/>
<dbReference type="Pfam" id="PF00078">
    <property type="entry name" value="RVT_1"/>
    <property type="match status" value="1"/>
</dbReference>
<dbReference type="OrthoDB" id="416454at2759"/>
<feature type="domain" description="Reverse transcriptase" evidence="1">
    <location>
        <begin position="1"/>
        <end position="154"/>
    </location>
</feature>
<reference evidence="3" key="1">
    <citation type="submission" date="2017-11" db="EMBL/GenBank/DDBJ databases">
        <authorList>
            <person name="Lima N.C."/>
            <person name="Parody-Merino A.M."/>
            <person name="Battley P.F."/>
            <person name="Fidler A.E."/>
            <person name="Prosdocimi F."/>
        </authorList>
    </citation>
    <scope>NUCLEOTIDE SEQUENCE [LARGE SCALE GENOMIC DNA]</scope>
</reference>
<dbReference type="InterPro" id="IPR000477">
    <property type="entry name" value="RT_dom"/>
</dbReference>
<dbReference type="SUPFAM" id="SSF56672">
    <property type="entry name" value="DNA/RNA polymerases"/>
    <property type="match status" value="1"/>
</dbReference>
<dbReference type="PANTHER" id="PTHR33332">
    <property type="entry name" value="REVERSE TRANSCRIPTASE DOMAIN-CONTAINING PROTEIN"/>
    <property type="match status" value="1"/>
</dbReference>
<evidence type="ECO:0000313" key="2">
    <source>
        <dbReference type="EMBL" id="PKU28157.1"/>
    </source>
</evidence>
<dbReference type="AlphaFoldDB" id="A0A2I0T300"/>
<keyword evidence="3" id="KW-1185">Reference proteome</keyword>
<protein>
    <recommendedName>
        <fullName evidence="1">Reverse transcriptase domain-containing protein</fullName>
    </recommendedName>
</protein>
<accession>A0A2I0T300</accession>
<name>A0A2I0T300_LIMLA</name>
<dbReference type="EMBL" id="KZ522153">
    <property type="protein sequence ID" value="PKU28157.1"/>
    <property type="molecule type" value="Genomic_DNA"/>
</dbReference>
<evidence type="ECO:0000313" key="3">
    <source>
        <dbReference type="Proteomes" id="UP000233556"/>
    </source>
</evidence>